<organism evidence="2 3">
    <name type="scientific">Noviherbaspirillum humi</name>
    <dbReference type="NCBI Taxonomy" id="1688639"/>
    <lineage>
        <taxon>Bacteria</taxon>
        <taxon>Pseudomonadati</taxon>
        <taxon>Pseudomonadota</taxon>
        <taxon>Betaproteobacteria</taxon>
        <taxon>Burkholderiales</taxon>
        <taxon>Oxalobacteraceae</taxon>
        <taxon>Noviherbaspirillum</taxon>
    </lineage>
</organism>
<proteinExistence type="predicted"/>
<gene>
    <name evidence="2" type="ORF">SAMN06265795_104257</name>
</gene>
<keyword evidence="1" id="KW-0472">Membrane</keyword>
<evidence type="ECO:0000313" key="3">
    <source>
        <dbReference type="Proteomes" id="UP000198284"/>
    </source>
</evidence>
<evidence type="ECO:0000256" key="1">
    <source>
        <dbReference type="SAM" id="Phobius"/>
    </source>
</evidence>
<reference evidence="2 3" key="1">
    <citation type="submission" date="2017-06" db="EMBL/GenBank/DDBJ databases">
        <authorList>
            <person name="Kim H.J."/>
            <person name="Triplett B.A."/>
        </authorList>
    </citation>
    <scope>NUCLEOTIDE SEQUENCE [LARGE SCALE GENOMIC DNA]</scope>
    <source>
        <strain evidence="2 3">U15</strain>
    </source>
</reference>
<keyword evidence="1" id="KW-0812">Transmembrane</keyword>
<keyword evidence="3" id="KW-1185">Reference proteome</keyword>
<feature type="transmembrane region" description="Helical" evidence="1">
    <location>
        <begin position="21"/>
        <end position="44"/>
    </location>
</feature>
<accession>A0A239G6K2</accession>
<dbReference type="AlphaFoldDB" id="A0A239G6K2"/>
<dbReference type="RefSeq" id="WP_143131199.1">
    <property type="nucleotide sequence ID" value="NZ_FZOT01000004.1"/>
</dbReference>
<name>A0A239G6K2_9BURK</name>
<keyword evidence="1" id="KW-1133">Transmembrane helix</keyword>
<protein>
    <submittedName>
        <fullName evidence="2">Uncharacterized protein</fullName>
    </submittedName>
</protein>
<sequence length="59" mass="6317">MRIPFLPLANSKQPGGSLIKGALKAGFGVGLLVLVLGSLPTWAWPLLPLAAYLWDWSDV</sequence>
<evidence type="ECO:0000313" key="2">
    <source>
        <dbReference type="EMBL" id="SNS64302.1"/>
    </source>
</evidence>
<dbReference type="Proteomes" id="UP000198284">
    <property type="component" value="Unassembled WGS sequence"/>
</dbReference>
<dbReference type="EMBL" id="FZOT01000004">
    <property type="protein sequence ID" value="SNS64302.1"/>
    <property type="molecule type" value="Genomic_DNA"/>
</dbReference>